<feature type="transmembrane region" description="Helical" evidence="1">
    <location>
        <begin position="51"/>
        <end position="70"/>
    </location>
</feature>
<feature type="transmembrane region" description="Helical" evidence="1">
    <location>
        <begin position="142"/>
        <end position="166"/>
    </location>
</feature>
<feature type="transmembrane region" description="Helical" evidence="1">
    <location>
        <begin position="6"/>
        <end position="30"/>
    </location>
</feature>
<feature type="transmembrane region" description="Helical" evidence="1">
    <location>
        <begin position="109"/>
        <end position="130"/>
    </location>
</feature>
<accession>A0A1F6FRC9</accession>
<keyword evidence="1" id="KW-0472">Membrane</keyword>
<sequence>MNIELLLIVGHITGTIIGVGGATMIEAHLAQSLKDKLVSKDEKDILAIDYHMVRIGLVLSIVTGFGFLILDKFTDNTAELYDPQLWAKLSIVLLIAGNTLLLQAHKINLYWGSALSFVSWWFAAFVGIMLTEKVHFNFFGNVTFIGEFTSIIITYIVAVIIGAMILQKFRNKISSTI</sequence>
<keyword evidence="1" id="KW-1133">Transmembrane helix</keyword>
<evidence type="ECO:0000313" key="3">
    <source>
        <dbReference type="Proteomes" id="UP000179230"/>
    </source>
</evidence>
<name>A0A1F6FRC9_9BACT</name>
<reference evidence="2 3" key="1">
    <citation type="journal article" date="2016" name="Nat. Commun.">
        <title>Thousands of microbial genomes shed light on interconnected biogeochemical processes in an aquifer system.</title>
        <authorList>
            <person name="Anantharaman K."/>
            <person name="Brown C.T."/>
            <person name="Hug L.A."/>
            <person name="Sharon I."/>
            <person name="Castelle C.J."/>
            <person name="Probst A.J."/>
            <person name="Thomas B.C."/>
            <person name="Singh A."/>
            <person name="Wilkins M.J."/>
            <person name="Karaoz U."/>
            <person name="Brodie E.L."/>
            <person name="Williams K.H."/>
            <person name="Hubbard S.S."/>
            <person name="Banfield J.F."/>
        </authorList>
    </citation>
    <scope>NUCLEOTIDE SEQUENCE [LARGE SCALE GENOMIC DNA]</scope>
</reference>
<evidence type="ECO:0000256" key="1">
    <source>
        <dbReference type="SAM" id="Phobius"/>
    </source>
</evidence>
<dbReference type="Proteomes" id="UP000179230">
    <property type="component" value="Unassembled WGS sequence"/>
</dbReference>
<dbReference type="EMBL" id="MFMT01000021">
    <property type="protein sequence ID" value="OGG88419.1"/>
    <property type="molecule type" value="Genomic_DNA"/>
</dbReference>
<gene>
    <name evidence="2" type="ORF">A2592_01230</name>
</gene>
<protein>
    <submittedName>
        <fullName evidence="2">Uncharacterized protein</fullName>
    </submittedName>
</protein>
<evidence type="ECO:0000313" key="2">
    <source>
        <dbReference type="EMBL" id="OGG88419.1"/>
    </source>
</evidence>
<organism evidence="2 3">
    <name type="scientific">Candidatus Kaiserbacteria bacterium RIFOXYD1_FULL_42_15</name>
    <dbReference type="NCBI Taxonomy" id="1798532"/>
    <lineage>
        <taxon>Bacteria</taxon>
        <taxon>Candidatus Kaiseribacteriota</taxon>
    </lineage>
</organism>
<comment type="caution">
    <text evidence="2">The sequence shown here is derived from an EMBL/GenBank/DDBJ whole genome shotgun (WGS) entry which is preliminary data.</text>
</comment>
<dbReference type="AlphaFoldDB" id="A0A1F6FRC9"/>
<keyword evidence="1" id="KW-0812">Transmembrane</keyword>
<proteinExistence type="predicted"/>